<proteinExistence type="predicted"/>
<feature type="region of interest" description="Disordered" evidence="1">
    <location>
        <begin position="1"/>
        <end position="22"/>
    </location>
</feature>
<evidence type="ECO:0000256" key="1">
    <source>
        <dbReference type="SAM" id="MobiDB-lite"/>
    </source>
</evidence>
<dbReference type="AlphaFoldDB" id="A0ABD3DVA1"/>
<gene>
    <name evidence="2" type="ORF">CASFOL_009994</name>
</gene>
<evidence type="ECO:0000313" key="3">
    <source>
        <dbReference type="Proteomes" id="UP001632038"/>
    </source>
</evidence>
<dbReference type="EMBL" id="JAVIJP010000013">
    <property type="protein sequence ID" value="KAL3644814.1"/>
    <property type="molecule type" value="Genomic_DNA"/>
</dbReference>
<dbReference type="Proteomes" id="UP001632038">
    <property type="component" value="Unassembled WGS sequence"/>
</dbReference>
<accession>A0ABD3DVA1</accession>
<keyword evidence="3" id="KW-1185">Reference proteome</keyword>
<evidence type="ECO:0000313" key="2">
    <source>
        <dbReference type="EMBL" id="KAL3644814.1"/>
    </source>
</evidence>
<protein>
    <submittedName>
        <fullName evidence="2">Uncharacterized protein</fullName>
    </submittedName>
</protein>
<sequence>MGYSNTPPENHNYKSEAGRGSARGNRLRLSLFGLAEITSTGAPIINLGLL</sequence>
<comment type="caution">
    <text evidence="2">The sequence shown here is derived from an EMBL/GenBank/DDBJ whole genome shotgun (WGS) entry which is preliminary data.</text>
</comment>
<reference evidence="3" key="1">
    <citation type="journal article" date="2024" name="IScience">
        <title>Strigolactones Initiate the Formation of Haustorium-like Structures in Castilleja.</title>
        <authorList>
            <person name="Buerger M."/>
            <person name="Peterson D."/>
            <person name="Chory J."/>
        </authorList>
    </citation>
    <scope>NUCLEOTIDE SEQUENCE [LARGE SCALE GENOMIC DNA]</scope>
</reference>
<name>A0ABD3DVA1_9LAMI</name>
<organism evidence="2 3">
    <name type="scientific">Castilleja foliolosa</name>
    <dbReference type="NCBI Taxonomy" id="1961234"/>
    <lineage>
        <taxon>Eukaryota</taxon>
        <taxon>Viridiplantae</taxon>
        <taxon>Streptophyta</taxon>
        <taxon>Embryophyta</taxon>
        <taxon>Tracheophyta</taxon>
        <taxon>Spermatophyta</taxon>
        <taxon>Magnoliopsida</taxon>
        <taxon>eudicotyledons</taxon>
        <taxon>Gunneridae</taxon>
        <taxon>Pentapetalae</taxon>
        <taxon>asterids</taxon>
        <taxon>lamiids</taxon>
        <taxon>Lamiales</taxon>
        <taxon>Orobanchaceae</taxon>
        <taxon>Pedicularideae</taxon>
        <taxon>Castillejinae</taxon>
        <taxon>Castilleja</taxon>
    </lineage>
</organism>